<evidence type="ECO:0000313" key="7">
    <source>
        <dbReference type="EMBL" id="VDM32317.1"/>
    </source>
</evidence>
<evidence type="ECO:0000256" key="4">
    <source>
        <dbReference type="ARBA" id="ARBA00022989"/>
    </source>
</evidence>
<feature type="transmembrane region" description="Helical" evidence="6">
    <location>
        <begin position="96"/>
        <end position="115"/>
    </location>
</feature>
<dbReference type="PANTHER" id="PTHR31394:SF1">
    <property type="entry name" value="TRANSMEMBRANE PROTEIN 199"/>
    <property type="match status" value="1"/>
</dbReference>
<dbReference type="PANTHER" id="PTHR31394">
    <property type="entry name" value="TRANSMEMBRANE PROTEIN 199"/>
    <property type="match status" value="1"/>
</dbReference>
<sequence length="170" mass="19318">MVAGESLNPLQRKDLDVFYRQEIHANMKALGVMNLPPLWKVVRSSGIVLPEPCVPPRDIIVQQRVESLTRKFANMDYGRMTKHLPQLGSTARYKSVMMIINFVLVVIGSFIFGYFSYATPVQRIACGFTFALFVFFADLYFLLKNMEACELKAFPPSSNHTLSQSNVILF</sequence>
<proteinExistence type="predicted"/>
<evidence type="ECO:0000256" key="3">
    <source>
        <dbReference type="ARBA" id="ARBA00022824"/>
    </source>
</evidence>
<organism evidence="7 8">
    <name type="scientific">Hydatigena taeniaeformis</name>
    <name type="common">Feline tapeworm</name>
    <name type="synonym">Taenia taeniaeformis</name>
    <dbReference type="NCBI Taxonomy" id="6205"/>
    <lineage>
        <taxon>Eukaryota</taxon>
        <taxon>Metazoa</taxon>
        <taxon>Spiralia</taxon>
        <taxon>Lophotrochozoa</taxon>
        <taxon>Platyhelminthes</taxon>
        <taxon>Cestoda</taxon>
        <taxon>Eucestoda</taxon>
        <taxon>Cyclophyllidea</taxon>
        <taxon>Taeniidae</taxon>
        <taxon>Hydatigera</taxon>
    </lineage>
</organism>
<keyword evidence="3" id="KW-0256">Endoplasmic reticulum</keyword>
<dbReference type="GO" id="GO:0070072">
    <property type="term" value="P:vacuolar proton-transporting V-type ATPase complex assembly"/>
    <property type="evidence" value="ECO:0007669"/>
    <property type="project" value="InterPro"/>
</dbReference>
<keyword evidence="5 6" id="KW-0472">Membrane</keyword>
<reference evidence="7 8" key="1">
    <citation type="submission" date="2018-11" db="EMBL/GenBank/DDBJ databases">
        <authorList>
            <consortium name="Pathogen Informatics"/>
        </authorList>
    </citation>
    <scope>NUCLEOTIDE SEQUENCE [LARGE SCALE GENOMIC DNA]</scope>
</reference>
<evidence type="ECO:0000256" key="5">
    <source>
        <dbReference type="ARBA" id="ARBA00023136"/>
    </source>
</evidence>
<dbReference type="OrthoDB" id="19981at2759"/>
<keyword evidence="4 6" id="KW-1133">Transmembrane helix</keyword>
<feature type="transmembrane region" description="Helical" evidence="6">
    <location>
        <begin position="121"/>
        <end position="143"/>
    </location>
</feature>
<evidence type="ECO:0000256" key="1">
    <source>
        <dbReference type="ARBA" id="ARBA00004477"/>
    </source>
</evidence>
<dbReference type="AlphaFoldDB" id="A0A3P7FW08"/>
<keyword evidence="2 6" id="KW-0812">Transmembrane</keyword>
<protein>
    <recommendedName>
        <fullName evidence="9">Transmembrane protein 199</fullName>
    </recommendedName>
</protein>
<evidence type="ECO:0000313" key="8">
    <source>
        <dbReference type="Proteomes" id="UP000274429"/>
    </source>
</evidence>
<accession>A0A3P7FW08</accession>
<dbReference type="EMBL" id="UYWX01020412">
    <property type="protein sequence ID" value="VDM32317.1"/>
    <property type="molecule type" value="Genomic_DNA"/>
</dbReference>
<comment type="subcellular location">
    <subcellularLocation>
        <location evidence="1">Endoplasmic reticulum membrane</location>
        <topology evidence="1">Multi-pass membrane protein</topology>
    </subcellularLocation>
</comment>
<evidence type="ECO:0000256" key="2">
    <source>
        <dbReference type="ARBA" id="ARBA00022692"/>
    </source>
</evidence>
<keyword evidence="8" id="KW-1185">Reference proteome</keyword>
<dbReference type="Proteomes" id="UP000274429">
    <property type="component" value="Unassembled WGS sequence"/>
</dbReference>
<dbReference type="GO" id="GO:0005789">
    <property type="term" value="C:endoplasmic reticulum membrane"/>
    <property type="evidence" value="ECO:0007669"/>
    <property type="project" value="UniProtKB-SubCell"/>
</dbReference>
<dbReference type="InterPro" id="IPR021013">
    <property type="entry name" value="ATPase_Vma12"/>
</dbReference>
<gene>
    <name evidence="7" type="ORF">TTAC_LOCUS7849</name>
</gene>
<evidence type="ECO:0000256" key="6">
    <source>
        <dbReference type="SAM" id="Phobius"/>
    </source>
</evidence>
<name>A0A3P7FW08_HYDTA</name>
<evidence type="ECO:0008006" key="9">
    <source>
        <dbReference type="Google" id="ProtNLM"/>
    </source>
</evidence>